<proteinExistence type="predicted"/>
<dbReference type="Gene3D" id="1.10.8.260">
    <property type="entry name" value="HI0933 insert domain-like"/>
    <property type="match status" value="1"/>
</dbReference>
<dbReference type="SUPFAM" id="SSF160996">
    <property type="entry name" value="HI0933 insert domain-like"/>
    <property type="match status" value="1"/>
</dbReference>
<dbReference type="PANTHER" id="PTHR42887:SF2">
    <property type="entry name" value="OS12G0638800 PROTEIN"/>
    <property type="match status" value="1"/>
</dbReference>
<dbReference type="Gene3D" id="2.40.30.10">
    <property type="entry name" value="Translation factors"/>
    <property type="match status" value="1"/>
</dbReference>
<comment type="cofactor">
    <cofactor evidence="1">
        <name>FAD</name>
        <dbReference type="ChEBI" id="CHEBI:57692"/>
    </cofactor>
</comment>
<evidence type="ECO:0000256" key="3">
    <source>
        <dbReference type="ARBA" id="ARBA00022827"/>
    </source>
</evidence>
<evidence type="ECO:0000313" key="6">
    <source>
        <dbReference type="EMBL" id="AFM05170.1"/>
    </source>
</evidence>
<dbReference type="InterPro" id="IPR023166">
    <property type="entry name" value="BaiN-like_dom_sf"/>
</dbReference>
<dbReference type="EMBL" id="CP003345">
    <property type="protein sequence ID" value="AFM05170.1"/>
    <property type="molecule type" value="Genomic_DNA"/>
</dbReference>
<dbReference type="SUPFAM" id="SSF51905">
    <property type="entry name" value="FAD/NAD(P)-binding domain"/>
    <property type="match status" value="1"/>
</dbReference>
<organism evidence="6 7">
    <name type="scientific">Bernardetia litoralis (strain ATCC 23117 / DSM 6794 / NBRC 15988 / NCIMB 1366 / Fx l1 / Sio-4)</name>
    <name type="common">Flexibacter litoralis</name>
    <dbReference type="NCBI Taxonomy" id="880071"/>
    <lineage>
        <taxon>Bacteria</taxon>
        <taxon>Pseudomonadati</taxon>
        <taxon>Bacteroidota</taxon>
        <taxon>Cytophagia</taxon>
        <taxon>Cytophagales</taxon>
        <taxon>Bernardetiaceae</taxon>
        <taxon>Bernardetia</taxon>
    </lineage>
</organism>
<dbReference type="KEGG" id="fli:Fleli_2817"/>
<name>I4AMI5_BERLS</name>
<sequence>MKNKQVIIIGGGAGGFFAAINLKEKNPNYNVSILEQTNTVLKKVKISGGGRCNVTHSCFEPEELTKNYPRGEKELLGAFYQFQPQDMIEWLRKRGVKTKTESDGRMFPVSDDSQTIIDCFLKETRKLNITINKGFAVEKLIPPTEENHQKWQIQIKNKPNLEADALVFATGSQPKSWKMLTDLGHSISNPVPSLFTMDVKNDNRLKGLAGVSVNNGTVWAKDTQLSTENGAVLVTHWGFSAPAVLRLSAWGARELAEKNYKFEMGVNWIEDTPKNALKILKAHREEWRKKQIGTLCPFEIPNRLWRKLIEAAQIDSKTNWASLSNKELESLANELTKGIFHVNGKSTHKDEFVTCGGIDLTEVDFKTMESKILPNLYFTGEVLNIDAITGGFNFQAAWTTAWIAAQNI</sequence>
<dbReference type="eggNOG" id="COG2081">
    <property type="taxonomic scope" value="Bacteria"/>
</dbReference>
<feature type="domain" description="RsdA/BaiN/AoA(So)-like insert" evidence="5">
    <location>
        <begin position="191"/>
        <end position="353"/>
    </location>
</feature>
<dbReference type="NCBIfam" id="TIGR00275">
    <property type="entry name" value="aminoacetone oxidase family FAD-binding enzyme"/>
    <property type="match status" value="1"/>
</dbReference>
<keyword evidence="2" id="KW-0285">Flavoprotein</keyword>
<reference evidence="7" key="1">
    <citation type="submission" date="2012-06" db="EMBL/GenBank/DDBJ databases">
        <title>The complete genome of Flexibacter litoralis DSM 6794.</title>
        <authorList>
            <person name="Lucas S."/>
            <person name="Copeland A."/>
            <person name="Lapidus A."/>
            <person name="Glavina del Rio T."/>
            <person name="Dalin E."/>
            <person name="Tice H."/>
            <person name="Bruce D."/>
            <person name="Goodwin L."/>
            <person name="Pitluck S."/>
            <person name="Peters L."/>
            <person name="Ovchinnikova G."/>
            <person name="Lu M."/>
            <person name="Kyrpides N."/>
            <person name="Mavromatis K."/>
            <person name="Ivanova N."/>
            <person name="Brettin T."/>
            <person name="Detter J.C."/>
            <person name="Han C."/>
            <person name="Larimer F."/>
            <person name="Land M."/>
            <person name="Hauser L."/>
            <person name="Markowitz V."/>
            <person name="Cheng J.-F."/>
            <person name="Hugenholtz P."/>
            <person name="Woyke T."/>
            <person name="Wu D."/>
            <person name="Spring S."/>
            <person name="Lang E."/>
            <person name="Kopitz M."/>
            <person name="Brambilla E."/>
            <person name="Klenk H.-P."/>
            <person name="Eisen J.A."/>
        </authorList>
    </citation>
    <scope>NUCLEOTIDE SEQUENCE [LARGE SCALE GENOMIC DNA]</scope>
    <source>
        <strain evidence="7">ATCC 23117 / DSM 6794 / NBRC 15988 / NCIMB 1366 / Sio-4</strain>
    </source>
</reference>
<dbReference type="InterPro" id="IPR004792">
    <property type="entry name" value="BaiN-like"/>
</dbReference>
<dbReference type="PRINTS" id="PR00411">
    <property type="entry name" value="PNDRDTASEI"/>
</dbReference>
<dbReference type="OrthoDB" id="9773233at2"/>
<evidence type="ECO:0000313" key="7">
    <source>
        <dbReference type="Proteomes" id="UP000006054"/>
    </source>
</evidence>
<evidence type="ECO:0000256" key="1">
    <source>
        <dbReference type="ARBA" id="ARBA00001974"/>
    </source>
</evidence>
<evidence type="ECO:0000256" key="2">
    <source>
        <dbReference type="ARBA" id="ARBA00022630"/>
    </source>
</evidence>
<dbReference type="RefSeq" id="WP_014798605.1">
    <property type="nucleotide sequence ID" value="NC_018018.1"/>
</dbReference>
<feature type="domain" description="RsdA/BaiN/AoA(So)-like Rossmann fold-like" evidence="4">
    <location>
        <begin position="5"/>
        <end position="406"/>
    </location>
</feature>
<accession>I4AMI5</accession>
<dbReference type="Proteomes" id="UP000006054">
    <property type="component" value="Chromosome"/>
</dbReference>
<keyword evidence="3" id="KW-0274">FAD</keyword>
<protein>
    <submittedName>
        <fullName evidence="6">Flavoprotein, HI0933 family</fullName>
    </submittedName>
</protein>
<dbReference type="InterPro" id="IPR055178">
    <property type="entry name" value="RsdA/BaiN/AoA(So)-like_dom"/>
</dbReference>
<evidence type="ECO:0000259" key="4">
    <source>
        <dbReference type="Pfam" id="PF03486"/>
    </source>
</evidence>
<dbReference type="PATRIC" id="fig|880071.3.peg.2802"/>
<dbReference type="InterPro" id="IPR057661">
    <property type="entry name" value="RsdA/BaiN/AoA(So)_Rossmann"/>
</dbReference>
<dbReference type="InterPro" id="IPR036188">
    <property type="entry name" value="FAD/NAD-bd_sf"/>
</dbReference>
<dbReference type="Pfam" id="PF03486">
    <property type="entry name" value="HI0933_like"/>
    <property type="match status" value="1"/>
</dbReference>
<dbReference type="PANTHER" id="PTHR42887">
    <property type="entry name" value="OS12G0638800 PROTEIN"/>
    <property type="match status" value="1"/>
</dbReference>
<dbReference type="HOGENOM" id="CLU_025174_0_1_10"/>
<gene>
    <name evidence="6" type="ordered locus">Fleli_2817</name>
</gene>
<evidence type="ECO:0000259" key="5">
    <source>
        <dbReference type="Pfam" id="PF22780"/>
    </source>
</evidence>
<dbReference type="AlphaFoldDB" id="I4AMI5"/>
<dbReference type="STRING" id="880071.Fleli_2817"/>
<keyword evidence="7" id="KW-1185">Reference proteome</keyword>
<dbReference type="Gene3D" id="3.50.50.60">
    <property type="entry name" value="FAD/NAD(P)-binding domain"/>
    <property type="match status" value="1"/>
</dbReference>
<dbReference type="Pfam" id="PF22780">
    <property type="entry name" value="HI0933_like_1st"/>
    <property type="match status" value="1"/>
</dbReference>
<dbReference type="PRINTS" id="PR00368">
    <property type="entry name" value="FADPNR"/>
</dbReference>